<dbReference type="RefSeq" id="WP_155760376.1">
    <property type="nucleotide sequence ID" value="NZ_ANZB01000002.1"/>
</dbReference>
<evidence type="ECO:0000313" key="4">
    <source>
        <dbReference type="Proteomes" id="UP000030905"/>
    </source>
</evidence>
<evidence type="ECO:0000313" key="1">
    <source>
        <dbReference type="EMBL" id="AJA52467.1"/>
    </source>
</evidence>
<dbReference type="KEGG" id="cpae:CPAST_c24090"/>
<gene>
    <name evidence="1" type="ORF">CLPA_c24090</name>
    <name evidence="2" type="ORF">CP6013_00770</name>
</gene>
<dbReference type="Proteomes" id="UP000030905">
    <property type="component" value="Chromosome"/>
</dbReference>
<evidence type="ECO:0000313" key="2">
    <source>
        <dbReference type="EMBL" id="KRU11523.1"/>
    </source>
</evidence>
<reference evidence="2" key="2">
    <citation type="submission" date="2015-10" db="EMBL/GenBank/DDBJ databases">
        <title>Improved Draft Genome Sequence of Clostridium pasteurianum Strain ATCC 6013 (DSM 525) Using a Hybrid Next-Generation Sequencing Approach.</title>
        <authorList>
            <person name="Pyne M.E."/>
            <person name="Utturkar S.M."/>
            <person name="Brown S.D."/>
            <person name="Moo-Young M."/>
            <person name="Chung D.A."/>
            <person name="Chou P.C."/>
        </authorList>
    </citation>
    <scope>NUCLEOTIDE SEQUENCE</scope>
    <source>
        <strain evidence="2">ATCC 6013</strain>
    </source>
</reference>
<reference evidence="1 4" key="1">
    <citation type="journal article" date="2015" name="Genome Announc.">
        <title>Complete Genome Sequence of the Nitrogen-Fixing and Solvent-Producing Clostridium pasteurianum DSM 525.</title>
        <authorList>
            <person name="Poehlein A."/>
            <person name="Grosse-Honebrink A."/>
            <person name="Zhang Y."/>
            <person name="Minton N.P."/>
            <person name="Daniel R."/>
        </authorList>
    </citation>
    <scope>NUCLEOTIDE SEQUENCE [LARGE SCALE GENOMIC DNA]</scope>
    <source>
        <strain evidence="1">DSM 525</strain>
        <strain evidence="4">DSM 525 / ATCC 6013</strain>
    </source>
</reference>
<organism evidence="1 4">
    <name type="scientific">Clostridium pasteurianum DSM 525 = ATCC 6013</name>
    <dbReference type="NCBI Taxonomy" id="1262449"/>
    <lineage>
        <taxon>Bacteria</taxon>
        <taxon>Bacillati</taxon>
        <taxon>Bacillota</taxon>
        <taxon>Clostridia</taxon>
        <taxon>Eubacteriales</taxon>
        <taxon>Clostridiaceae</taxon>
        <taxon>Clostridium</taxon>
    </lineage>
</organism>
<proteinExistence type="predicted"/>
<dbReference type="AlphaFoldDB" id="A0A0H3J4Q7"/>
<dbReference type="PATRIC" id="fig|1262449.7.peg.2427"/>
<dbReference type="EMBL" id="JPGY02000001">
    <property type="protein sequence ID" value="KRU11523.1"/>
    <property type="molecule type" value="Genomic_DNA"/>
</dbReference>
<evidence type="ECO:0000313" key="3">
    <source>
        <dbReference type="Proteomes" id="UP000028042"/>
    </source>
</evidence>
<protein>
    <submittedName>
        <fullName evidence="1">Uncharacterized protein</fullName>
    </submittedName>
</protein>
<reference evidence="2 3" key="3">
    <citation type="journal article" name="Genome Announc.">
        <title>Improved Draft Genome Sequence of Clostridium pasteurianum Strain ATCC 6013 (DSM 525) Using a Hybrid Next-Generation Sequencing Approach.</title>
        <authorList>
            <person name="Pyne M.E."/>
            <person name="Utturkar S."/>
            <person name="Brown S.D."/>
            <person name="Moo-Young M."/>
            <person name="Chung D.A."/>
            <person name="Chou C.P."/>
        </authorList>
    </citation>
    <scope>NUCLEOTIDE SEQUENCE [LARGE SCALE GENOMIC DNA]</scope>
    <source>
        <strain evidence="2 3">ATCC 6013</strain>
    </source>
</reference>
<dbReference type="KEGG" id="cpat:CLPA_c24090"/>
<sequence>MEQVEIIKDNHPRINKVVHKYAGTSKWEEILEKIIINHLKSDKLLD</sequence>
<dbReference type="EMBL" id="CP009268">
    <property type="protein sequence ID" value="AJA52467.1"/>
    <property type="molecule type" value="Genomic_DNA"/>
</dbReference>
<keyword evidence="4" id="KW-1185">Reference proteome</keyword>
<dbReference type="GeneID" id="93076228"/>
<dbReference type="Proteomes" id="UP000028042">
    <property type="component" value="Unassembled WGS sequence"/>
</dbReference>
<accession>A0A0H3J4Q7</accession>
<name>A0A0H3J4Q7_CLOPA</name>